<evidence type="ECO:0000313" key="2">
    <source>
        <dbReference type="Proteomes" id="UP001260872"/>
    </source>
</evidence>
<comment type="caution">
    <text evidence="1">The sequence shown here is derived from an EMBL/GenBank/DDBJ whole genome shotgun (WGS) entry which is preliminary data.</text>
</comment>
<dbReference type="RefSeq" id="WP_310536773.1">
    <property type="nucleotide sequence ID" value="NZ_BAAAOC010000022.1"/>
</dbReference>
<protein>
    <submittedName>
        <fullName evidence="1">Uncharacterized protein</fullName>
    </submittedName>
</protein>
<proteinExistence type="predicted"/>
<dbReference type="EMBL" id="JAVKGT010000008">
    <property type="protein sequence ID" value="MDR5711391.1"/>
    <property type="molecule type" value="Genomic_DNA"/>
</dbReference>
<sequence length="129" mass="13776">MSDTALTGQAYETQHPWVDLSGYLVAGLQPRATGAVAAQIDGNTIHYAVWLLVTPEYQQPTQDGGYVLLSGLPRHLRAGSMTSAYANLNGAAGQVVANPQGRIIAPLRNTPTPSEVPQLNFTMTTWRAA</sequence>
<name>A0ABU1FRV3_9MICC</name>
<reference evidence="2" key="1">
    <citation type="submission" date="2023-07" db="EMBL/GenBank/DDBJ databases">
        <title>Description of three actinobacteria isolated from air of manufacturing shop in a pharmaceutical factory.</title>
        <authorList>
            <person name="Zhang D.-F."/>
        </authorList>
    </citation>
    <scope>NUCLEOTIDE SEQUENCE [LARGE SCALE GENOMIC DNA]</scope>
    <source>
        <strain evidence="2">CCTCC AB 207010</strain>
    </source>
</reference>
<gene>
    <name evidence="1" type="ORF">RH857_04485</name>
</gene>
<dbReference type="Proteomes" id="UP001260872">
    <property type="component" value="Unassembled WGS sequence"/>
</dbReference>
<accession>A0ABU1FRV3</accession>
<organism evidence="1 2">
    <name type="scientific">Nesterenkonia flava</name>
    <dbReference type="NCBI Taxonomy" id="469799"/>
    <lineage>
        <taxon>Bacteria</taxon>
        <taxon>Bacillati</taxon>
        <taxon>Actinomycetota</taxon>
        <taxon>Actinomycetes</taxon>
        <taxon>Micrococcales</taxon>
        <taxon>Micrococcaceae</taxon>
        <taxon>Nesterenkonia</taxon>
    </lineage>
</organism>
<keyword evidence="2" id="KW-1185">Reference proteome</keyword>
<evidence type="ECO:0000313" key="1">
    <source>
        <dbReference type="EMBL" id="MDR5711391.1"/>
    </source>
</evidence>